<name>A0AA42CKM5_9HYPH</name>
<evidence type="ECO:0000256" key="2">
    <source>
        <dbReference type="ARBA" id="ARBA00006436"/>
    </source>
</evidence>
<dbReference type="PIRSF" id="PIRSF032079">
    <property type="entry name" value="UCP032079"/>
    <property type="match status" value="1"/>
</dbReference>
<dbReference type="PANTHER" id="PTHR12184:SF1">
    <property type="entry name" value="UBIQUINOL-CYTOCHROME-C REDUCTASE COMPLEX ASSEMBLY FACTOR 1"/>
    <property type="match status" value="1"/>
</dbReference>
<dbReference type="AlphaFoldDB" id="A0AA42CKM5"/>
<proteinExistence type="inferred from homology"/>
<reference evidence="4" key="1">
    <citation type="submission" date="2022-05" db="EMBL/GenBank/DDBJ databases">
        <authorList>
            <person name="Pankratov T."/>
        </authorList>
    </citation>
    <scope>NUCLEOTIDE SEQUENCE</scope>
    <source>
        <strain evidence="4">BP6-180914</strain>
    </source>
</reference>
<dbReference type="RefSeq" id="WP_282587099.1">
    <property type="nucleotide sequence ID" value="NZ_JAMOIM010000017.1"/>
</dbReference>
<comment type="caution">
    <text evidence="4">The sequence shown here is derived from an EMBL/GenBank/DDBJ whole genome shotgun (WGS) entry which is preliminary data.</text>
</comment>
<keyword evidence="5" id="KW-1185">Reference proteome</keyword>
<dbReference type="PANTHER" id="PTHR12184">
    <property type="entry name" value="UBIQUINOL-CYTOCHROME C REDUCTASE COMPLEX ASSEMBLY FACTOR 1 FAMILY MEMBER"/>
    <property type="match status" value="1"/>
</dbReference>
<dbReference type="EMBL" id="JAMOIM010000017">
    <property type="protein sequence ID" value="MCW6510728.1"/>
    <property type="molecule type" value="Genomic_DNA"/>
</dbReference>
<dbReference type="InterPro" id="IPR007129">
    <property type="entry name" value="Ubiqinol_cyt_c_chaperone_CPB3"/>
</dbReference>
<evidence type="ECO:0000259" key="3">
    <source>
        <dbReference type="Pfam" id="PF03981"/>
    </source>
</evidence>
<dbReference type="InterPro" id="IPR014569">
    <property type="entry name" value="Ubq_cyt-c_CBP3-rel"/>
</dbReference>
<comment type="similarity">
    <text evidence="2">Belongs to the UPF0174 family.</text>
</comment>
<dbReference type="Pfam" id="PF03981">
    <property type="entry name" value="Ubiq_cyt_C_chap"/>
    <property type="match status" value="1"/>
</dbReference>
<protein>
    <submittedName>
        <fullName evidence="4">Ubiquinol-cytochrome C chaperone</fullName>
    </submittedName>
</protein>
<evidence type="ECO:0000256" key="1">
    <source>
        <dbReference type="ARBA" id="ARBA00006407"/>
    </source>
</evidence>
<evidence type="ECO:0000313" key="4">
    <source>
        <dbReference type="EMBL" id="MCW6510728.1"/>
    </source>
</evidence>
<organism evidence="4 5">
    <name type="scientific">Lichenifustis flavocetrariae</name>
    <dbReference type="NCBI Taxonomy" id="2949735"/>
    <lineage>
        <taxon>Bacteria</taxon>
        <taxon>Pseudomonadati</taxon>
        <taxon>Pseudomonadota</taxon>
        <taxon>Alphaproteobacteria</taxon>
        <taxon>Hyphomicrobiales</taxon>
        <taxon>Lichenihabitantaceae</taxon>
        <taxon>Lichenifustis</taxon>
    </lineage>
</organism>
<sequence>MRFLFARASATPLQAAADRMHDALVHQIRTPFFYTDLHVPDTFEGRFDLLVLHAALVLRRLRDLGPDGQSLAQALVDLMFTRFDVALRELGVSDIGVPKRMKRLAEAFKGRTAAYEDALQKQDEPALRDAICRNVLGGTSDGTTLSRYAGALEAALQSTPMPVLQQHGGIAFPDPARFVSR</sequence>
<gene>
    <name evidence="4" type="ORF">M8523_22190</name>
</gene>
<dbReference type="InterPro" id="IPR021150">
    <property type="entry name" value="Ubiq_cyt_c_chap"/>
</dbReference>
<accession>A0AA42CKM5</accession>
<evidence type="ECO:0000313" key="5">
    <source>
        <dbReference type="Proteomes" id="UP001165667"/>
    </source>
</evidence>
<feature type="domain" description="Ubiquinol-cytochrome c chaperone" evidence="3">
    <location>
        <begin position="36"/>
        <end position="164"/>
    </location>
</feature>
<dbReference type="Proteomes" id="UP001165667">
    <property type="component" value="Unassembled WGS sequence"/>
</dbReference>
<comment type="similarity">
    <text evidence="1">Belongs to the CBP3 family.</text>
</comment>